<dbReference type="Gene3D" id="3.90.550.10">
    <property type="entry name" value="Spore Coat Polysaccharide Biosynthesis Protein SpsA, Chain A"/>
    <property type="match status" value="1"/>
</dbReference>
<dbReference type="PANTHER" id="PTHR12270">
    <property type="entry name" value="GLYCOSYLTRANSFERASE-RELATED"/>
    <property type="match status" value="1"/>
</dbReference>
<dbReference type="InterPro" id="IPR051292">
    <property type="entry name" value="Xyl/GlcA_transferase"/>
</dbReference>
<evidence type="ECO:0000256" key="5">
    <source>
        <dbReference type="ARBA" id="ARBA00023136"/>
    </source>
</evidence>
<comment type="subcellular location">
    <subcellularLocation>
        <location evidence="1">Membrane</location>
        <topology evidence="1">Single-pass type II membrane protein</topology>
    </subcellularLocation>
</comment>
<protein>
    <recommendedName>
        <fullName evidence="7">EB domain-containing protein</fullName>
    </recommendedName>
</protein>
<evidence type="ECO:0000256" key="2">
    <source>
        <dbReference type="ARBA" id="ARBA00022692"/>
    </source>
</evidence>
<dbReference type="GO" id="GO:0005794">
    <property type="term" value="C:Golgi apparatus"/>
    <property type="evidence" value="ECO:0007669"/>
    <property type="project" value="TreeGrafter"/>
</dbReference>
<evidence type="ECO:0000256" key="3">
    <source>
        <dbReference type="ARBA" id="ARBA00022968"/>
    </source>
</evidence>
<evidence type="ECO:0000256" key="1">
    <source>
        <dbReference type="ARBA" id="ARBA00004606"/>
    </source>
</evidence>
<keyword evidence="6" id="KW-0325">Glycoprotein</keyword>
<feature type="domain" description="EB" evidence="7">
    <location>
        <begin position="326"/>
        <end position="364"/>
    </location>
</feature>
<sequence length="463" mass="53309">MDGEMLRYRRSRECLDKDLTPSISTYEYEEDDDCGEFRRTRATIYRTQMFLRPVDVQNSSDITLVTQLNIERFPIFEKLISNWEGPISASIYASDAESFQLTEYWKQSRILSTRRNIAIHSIYKRGNFYPVNYLRNVAINGSKTEYLLLLDVDFLPSQGSHSILQRHLNDFKKQNALILPAFETVNGNSFESMNKNDFLELWAQKRVRPFRQEIWPQGHFATDFEKWKTSEGVYEISYQHDFEPYFLIRKSECPPFDERFVGFGWNKVAHSMVLNKMGYTFRVLPDVFLLHFDHPPSMEMLKFRTSPIYRKCMKMLKGEFVRDLIETALPEESCSYGERCVGDSACIDGICLCVEGMKKLAAQCVEPVVLELAERIALTTSTVAPEKARATTTTPKRQSTPAPTIAPIYWPDKKRPIIGLAGGICGVGGVCRSMTTCQENICVCFWGFKAAFGECVRDHHFGE</sequence>
<organism evidence="8 9">
    <name type="scientific">Mesorhabditis belari</name>
    <dbReference type="NCBI Taxonomy" id="2138241"/>
    <lineage>
        <taxon>Eukaryota</taxon>
        <taxon>Metazoa</taxon>
        <taxon>Ecdysozoa</taxon>
        <taxon>Nematoda</taxon>
        <taxon>Chromadorea</taxon>
        <taxon>Rhabditida</taxon>
        <taxon>Rhabditina</taxon>
        <taxon>Rhabditomorpha</taxon>
        <taxon>Rhabditoidea</taxon>
        <taxon>Rhabditidae</taxon>
        <taxon>Mesorhabditinae</taxon>
        <taxon>Mesorhabditis</taxon>
    </lineage>
</organism>
<dbReference type="PANTHER" id="PTHR12270:SF25">
    <property type="entry name" value="GLYCOSYLTRANSFERASE-LIKE PROTEIN LARGE"/>
    <property type="match status" value="1"/>
</dbReference>
<evidence type="ECO:0000313" key="8">
    <source>
        <dbReference type="Proteomes" id="UP000887575"/>
    </source>
</evidence>
<accession>A0AAF3FB36</accession>
<dbReference type="InterPro" id="IPR029044">
    <property type="entry name" value="Nucleotide-diphossugar_trans"/>
</dbReference>
<dbReference type="InterPro" id="IPR006149">
    <property type="entry name" value="EB_dom"/>
</dbReference>
<dbReference type="GO" id="GO:0035269">
    <property type="term" value="P:protein O-linked glycosylation via mannose"/>
    <property type="evidence" value="ECO:0007669"/>
    <property type="project" value="TreeGrafter"/>
</dbReference>
<keyword evidence="2" id="KW-0812">Transmembrane</keyword>
<dbReference type="Proteomes" id="UP000887575">
    <property type="component" value="Unassembled WGS sequence"/>
</dbReference>
<dbReference type="AlphaFoldDB" id="A0AAF3FB36"/>
<dbReference type="GO" id="GO:0015020">
    <property type="term" value="F:glucuronosyltransferase activity"/>
    <property type="evidence" value="ECO:0007669"/>
    <property type="project" value="TreeGrafter"/>
</dbReference>
<keyword evidence="3" id="KW-0735">Signal-anchor</keyword>
<evidence type="ECO:0000259" key="7">
    <source>
        <dbReference type="Pfam" id="PF01683"/>
    </source>
</evidence>
<keyword evidence="4" id="KW-1133">Transmembrane helix</keyword>
<dbReference type="WBParaSite" id="MBELARI_LOCUS4165">
    <property type="protein sequence ID" value="MBELARI_LOCUS4165"/>
    <property type="gene ID" value="MBELARI_LOCUS4165"/>
</dbReference>
<dbReference type="Pfam" id="PF13896">
    <property type="entry name" value="Glyco_transf_49"/>
    <property type="match status" value="1"/>
</dbReference>
<dbReference type="SUPFAM" id="SSF53448">
    <property type="entry name" value="Nucleotide-diphospho-sugar transferases"/>
    <property type="match status" value="1"/>
</dbReference>
<proteinExistence type="predicted"/>
<keyword evidence="8" id="KW-1185">Reference proteome</keyword>
<keyword evidence="5" id="KW-0472">Membrane</keyword>
<dbReference type="GO" id="GO:0016020">
    <property type="term" value="C:membrane"/>
    <property type="evidence" value="ECO:0007669"/>
    <property type="project" value="UniProtKB-SubCell"/>
</dbReference>
<evidence type="ECO:0000256" key="6">
    <source>
        <dbReference type="ARBA" id="ARBA00023180"/>
    </source>
</evidence>
<dbReference type="GO" id="GO:0042285">
    <property type="term" value="F:xylosyltransferase activity"/>
    <property type="evidence" value="ECO:0007669"/>
    <property type="project" value="TreeGrafter"/>
</dbReference>
<reference evidence="9" key="1">
    <citation type="submission" date="2024-02" db="UniProtKB">
        <authorList>
            <consortium name="WormBaseParasite"/>
        </authorList>
    </citation>
    <scope>IDENTIFICATION</scope>
</reference>
<evidence type="ECO:0000256" key="4">
    <source>
        <dbReference type="ARBA" id="ARBA00022989"/>
    </source>
</evidence>
<evidence type="ECO:0000313" key="9">
    <source>
        <dbReference type="WBParaSite" id="MBELARI_LOCUS4165"/>
    </source>
</evidence>
<name>A0AAF3FB36_9BILA</name>
<dbReference type="Pfam" id="PF01683">
    <property type="entry name" value="EB"/>
    <property type="match status" value="1"/>
</dbReference>